<keyword evidence="2" id="KW-1185">Reference proteome</keyword>
<protein>
    <submittedName>
        <fullName evidence="1">Microsomal dipeptidase</fullName>
    </submittedName>
</protein>
<gene>
    <name evidence="1" type="ORF">DCCM_0899</name>
</gene>
<evidence type="ECO:0000313" key="1">
    <source>
        <dbReference type="EMBL" id="GBF32703.1"/>
    </source>
</evidence>
<dbReference type="GO" id="GO:0070573">
    <property type="term" value="F:metallodipeptidase activity"/>
    <property type="evidence" value="ECO:0007669"/>
    <property type="project" value="InterPro"/>
</dbReference>
<dbReference type="InterPro" id="IPR032466">
    <property type="entry name" value="Metal_Hydrolase"/>
</dbReference>
<dbReference type="Gene3D" id="3.20.20.140">
    <property type="entry name" value="Metal-dependent hydrolases"/>
    <property type="match status" value="1"/>
</dbReference>
<evidence type="ECO:0000313" key="2">
    <source>
        <dbReference type="Proteomes" id="UP000239549"/>
    </source>
</evidence>
<dbReference type="SUPFAM" id="SSF51556">
    <property type="entry name" value="Metallo-dependent hydrolases"/>
    <property type="match status" value="1"/>
</dbReference>
<dbReference type="PANTHER" id="PTHR10443:SF12">
    <property type="entry name" value="DIPEPTIDASE"/>
    <property type="match status" value="1"/>
</dbReference>
<dbReference type="PROSITE" id="PS51365">
    <property type="entry name" value="RENAL_DIPEPTIDASE_2"/>
    <property type="match status" value="1"/>
</dbReference>
<dbReference type="InterPro" id="IPR000180">
    <property type="entry name" value="Dipep_AS"/>
</dbReference>
<dbReference type="Pfam" id="PF01244">
    <property type="entry name" value="Peptidase_M19"/>
    <property type="match status" value="1"/>
</dbReference>
<dbReference type="PROSITE" id="PS00869">
    <property type="entry name" value="RENAL_DIPEPTIDASE_1"/>
    <property type="match status" value="1"/>
</dbReference>
<dbReference type="PANTHER" id="PTHR10443">
    <property type="entry name" value="MICROSOMAL DIPEPTIDASE"/>
    <property type="match status" value="1"/>
</dbReference>
<dbReference type="AlphaFoldDB" id="A0A2L2XAM0"/>
<sequence>MKKLIVDAHCDTLTAMEYQNRRLGEESGRGHLDLPRMKRAGVNVQFFAACVGPEYRHWATIRALDIIDLFYRELEANTESIEEIRTYADINRIVDNGKVAALLSIEGGDALSGELSVLRMFYRLGVRAITLTWNGRNQLADGVGERRSGGGLTRRGLEVVKEMNRLGMLVDVSHLADQGFWDVLKNTDKPLIASHSNCRALCGHPRNLSDRQIRELAEAGGVIGLNFYPKFICPDKPSLDRLLDHAVHMASVGGVGCLGLGSDFDGIEQVTPGLEDVTKIPSLAEGLGKRGFNDGEVAMILGGNWLRVLSRVI</sequence>
<proteinExistence type="predicted"/>
<dbReference type="CDD" id="cd01301">
    <property type="entry name" value="rDP_like"/>
    <property type="match status" value="1"/>
</dbReference>
<name>A0A2L2XAM0_9FIRM</name>
<dbReference type="EMBL" id="BFAV01000045">
    <property type="protein sequence ID" value="GBF32703.1"/>
    <property type="molecule type" value="Genomic_DNA"/>
</dbReference>
<dbReference type="RefSeq" id="WP_104371193.1">
    <property type="nucleotide sequence ID" value="NZ_BFAV01000045.1"/>
</dbReference>
<dbReference type="OrthoDB" id="9804920at2"/>
<dbReference type="InterPro" id="IPR008257">
    <property type="entry name" value="Pept_M19"/>
</dbReference>
<comment type="caution">
    <text evidence="1">The sequence shown here is derived from an EMBL/GenBank/DDBJ whole genome shotgun (WGS) entry which is preliminary data.</text>
</comment>
<dbReference type="Proteomes" id="UP000239549">
    <property type="component" value="Unassembled WGS sequence"/>
</dbReference>
<reference evidence="2" key="1">
    <citation type="submission" date="2018-02" db="EMBL/GenBank/DDBJ databases">
        <title>Genome sequence of Desulfocucumis palustris strain NAW-5.</title>
        <authorList>
            <person name="Watanabe M."/>
            <person name="Kojima H."/>
            <person name="Fukui M."/>
        </authorList>
    </citation>
    <scope>NUCLEOTIDE SEQUENCE [LARGE SCALE GENOMIC DNA]</scope>
    <source>
        <strain evidence="2">NAW-5</strain>
    </source>
</reference>
<accession>A0A2L2XAM0</accession>
<dbReference type="GO" id="GO:0006508">
    <property type="term" value="P:proteolysis"/>
    <property type="evidence" value="ECO:0007669"/>
    <property type="project" value="InterPro"/>
</dbReference>
<organism evidence="1 2">
    <name type="scientific">Desulfocucumis palustris</name>
    <dbReference type="NCBI Taxonomy" id="1898651"/>
    <lineage>
        <taxon>Bacteria</taxon>
        <taxon>Bacillati</taxon>
        <taxon>Bacillota</taxon>
        <taxon>Clostridia</taxon>
        <taxon>Eubacteriales</taxon>
        <taxon>Desulfocucumaceae</taxon>
        <taxon>Desulfocucumis</taxon>
    </lineage>
</organism>